<dbReference type="GO" id="GO:0036396">
    <property type="term" value="C:RNA N6-methyladenosine methyltransferase complex"/>
    <property type="evidence" value="ECO:0007669"/>
    <property type="project" value="TreeGrafter"/>
</dbReference>
<dbReference type="PROSITE" id="PS51143">
    <property type="entry name" value="MT_A70"/>
    <property type="match status" value="1"/>
</dbReference>
<protein>
    <recommendedName>
        <fullName evidence="1">mRNA m(6)A methyltransferase</fullName>
        <ecNumber evidence="1">2.1.1.348</ecNumber>
    </recommendedName>
</protein>
<evidence type="ECO:0000256" key="2">
    <source>
        <dbReference type="ARBA" id="ARBA00022603"/>
    </source>
</evidence>
<evidence type="ECO:0000313" key="8">
    <source>
        <dbReference type="Proteomes" id="UP001150569"/>
    </source>
</evidence>
<accession>A0A9W8DJ20</accession>
<gene>
    <name evidence="7" type="ORF">IWQ60_010897</name>
</gene>
<dbReference type="AlphaFoldDB" id="A0A9W8DJ20"/>
<comment type="catalytic activity">
    <reaction evidence="5">
        <text>an adenosine in mRNA + S-adenosyl-L-methionine = an N(6)-methyladenosine in mRNA + S-adenosyl-L-homocysteine + H(+)</text>
        <dbReference type="Rhea" id="RHEA:55584"/>
        <dbReference type="Rhea" id="RHEA-COMP:12414"/>
        <dbReference type="Rhea" id="RHEA-COMP:12417"/>
        <dbReference type="ChEBI" id="CHEBI:15378"/>
        <dbReference type="ChEBI" id="CHEBI:57856"/>
        <dbReference type="ChEBI" id="CHEBI:59789"/>
        <dbReference type="ChEBI" id="CHEBI:74411"/>
        <dbReference type="ChEBI" id="CHEBI:74449"/>
        <dbReference type="EC" id="2.1.1.348"/>
    </reaction>
</comment>
<dbReference type="PANTHER" id="PTHR12829">
    <property type="entry name" value="N6-ADENOSINE-METHYLTRANSFERASE"/>
    <property type="match status" value="1"/>
</dbReference>
<dbReference type="InterPro" id="IPR007757">
    <property type="entry name" value="MT-A70-like"/>
</dbReference>
<evidence type="ECO:0000256" key="4">
    <source>
        <dbReference type="ARBA" id="ARBA00022691"/>
    </source>
</evidence>
<evidence type="ECO:0000256" key="6">
    <source>
        <dbReference type="PROSITE-ProRule" id="PRU00489"/>
    </source>
</evidence>
<dbReference type="OrthoDB" id="10262526at2759"/>
<dbReference type="GO" id="GO:0005634">
    <property type="term" value="C:nucleus"/>
    <property type="evidence" value="ECO:0007669"/>
    <property type="project" value="TreeGrafter"/>
</dbReference>
<keyword evidence="8" id="KW-1185">Reference proteome</keyword>
<reference evidence="7" key="1">
    <citation type="submission" date="2022-07" db="EMBL/GenBank/DDBJ databases">
        <title>Phylogenomic reconstructions and comparative analyses of Kickxellomycotina fungi.</title>
        <authorList>
            <person name="Reynolds N.K."/>
            <person name="Stajich J.E."/>
            <person name="Barry K."/>
            <person name="Grigoriev I.V."/>
            <person name="Crous P."/>
            <person name="Smith M.E."/>
        </authorList>
    </citation>
    <scope>NUCLEOTIDE SEQUENCE</scope>
    <source>
        <strain evidence="7">RSA 861</strain>
    </source>
</reference>
<dbReference type="GO" id="GO:0032259">
    <property type="term" value="P:methylation"/>
    <property type="evidence" value="ECO:0007669"/>
    <property type="project" value="UniProtKB-KW"/>
</dbReference>
<feature type="non-terminal residue" evidence="7">
    <location>
        <position position="185"/>
    </location>
</feature>
<evidence type="ECO:0000256" key="3">
    <source>
        <dbReference type="ARBA" id="ARBA00022679"/>
    </source>
</evidence>
<evidence type="ECO:0000256" key="5">
    <source>
        <dbReference type="ARBA" id="ARBA00048957"/>
    </source>
</evidence>
<dbReference type="Gene3D" id="3.40.50.150">
    <property type="entry name" value="Vaccinia Virus protein VP39"/>
    <property type="match status" value="1"/>
</dbReference>
<keyword evidence="2" id="KW-0489">Methyltransferase</keyword>
<keyword evidence="3" id="KW-0808">Transferase</keyword>
<dbReference type="InterPro" id="IPR029063">
    <property type="entry name" value="SAM-dependent_MTases_sf"/>
</dbReference>
<proteinExistence type="inferred from homology"/>
<dbReference type="PANTHER" id="PTHR12829:SF7">
    <property type="entry name" value="N6-ADENOSINE-METHYLTRANSFERASE CATALYTIC SUBUNIT"/>
    <property type="match status" value="1"/>
</dbReference>
<dbReference type="Pfam" id="PF05063">
    <property type="entry name" value="MT-A70"/>
    <property type="match status" value="1"/>
</dbReference>
<dbReference type="EMBL" id="JANBPT010001117">
    <property type="protein sequence ID" value="KAJ1909973.1"/>
    <property type="molecule type" value="Genomic_DNA"/>
</dbReference>
<sequence>TNVMTFEWEKLAAACQFDVISMDPPWQLATHAPTRGVAIGYQQLPDVCIEELPIPLLQQNGFIFIWVINNKYTKAFDLMKKWGYTYVDDVAWVKQTVNRRMAKGHGYYLQHAKETCLVGRKGNDPPGCRHSVASDVIFSERRGQSQKPEEIYQMIEELVPNGKYLEIFGRKNNLRDFWVTIGNEL</sequence>
<keyword evidence="4" id="KW-0949">S-adenosyl-L-methionine</keyword>
<dbReference type="SUPFAM" id="SSF53335">
    <property type="entry name" value="S-adenosyl-L-methionine-dependent methyltransferases"/>
    <property type="match status" value="1"/>
</dbReference>
<dbReference type="Proteomes" id="UP001150569">
    <property type="component" value="Unassembled WGS sequence"/>
</dbReference>
<name>A0A9W8DJ20_9FUNG</name>
<comment type="similarity">
    <text evidence="6">Belongs to the MT-A70-like family.</text>
</comment>
<evidence type="ECO:0000313" key="7">
    <source>
        <dbReference type="EMBL" id="KAJ1909973.1"/>
    </source>
</evidence>
<organism evidence="7 8">
    <name type="scientific">Tieghemiomyces parasiticus</name>
    <dbReference type="NCBI Taxonomy" id="78921"/>
    <lineage>
        <taxon>Eukaryota</taxon>
        <taxon>Fungi</taxon>
        <taxon>Fungi incertae sedis</taxon>
        <taxon>Zoopagomycota</taxon>
        <taxon>Kickxellomycotina</taxon>
        <taxon>Dimargaritomycetes</taxon>
        <taxon>Dimargaritales</taxon>
        <taxon>Dimargaritaceae</taxon>
        <taxon>Tieghemiomyces</taxon>
    </lineage>
</organism>
<evidence type="ECO:0000256" key="1">
    <source>
        <dbReference type="ARBA" id="ARBA00012160"/>
    </source>
</evidence>
<dbReference type="EC" id="2.1.1.348" evidence="1"/>
<dbReference type="GO" id="GO:0001734">
    <property type="term" value="F:mRNA m(6)A methyltransferase activity"/>
    <property type="evidence" value="ECO:0007669"/>
    <property type="project" value="UniProtKB-EC"/>
</dbReference>
<comment type="caution">
    <text evidence="7">The sequence shown here is derived from an EMBL/GenBank/DDBJ whole genome shotgun (WGS) entry which is preliminary data.</text>
</comment>